<dbReference type="AlphaFoldDB" id="A0A939LPE9"/>
<keyword evidence="7" id="KW-1185">Reference proteome</keyword>
<dbReference type="InterPro" id="IPR027417">
    <property type="entry name" value="P-loop_NTPase"/>
</dbReference>
<protein>
    <submittedName>
        <fullName evidence="6">ATP-binding cassette domain-containing protein</fullName>
    </submittedName>
</protein>
<keyword evidence="2" id="KW-0813">Transport</keyword>
<evidence type="ECO:0000313" key="6">
    <source>
        <dbReference type="EMBL" id="MBO1751454.1"/>
    </source>
</evidence>
<organism evidence="6 7">
    <name type="scientific">Actinotalea soli</name>
    <dbReference type="NCBI Taxonomy" id="2819234"/>
    <lineage>
        <taxon>Bacteria</taxon>
        <taxon>Bacillati</taxon>
        <taxon>Actinomycetota</taxon>
        <taxon>Actinomycetes</taxon>
        <taxon>Micrococcales</taxon>
        <taxon>Cellulomonadaceae</taxon>
        <taxon>Actinotalea</taxon>
    </lineage>
</organism>
<name>A0A939LPE9_9CELL</name>
<proteinExistence type="inferred from homology"/>
<evidence type="ECO:0000256" key="4">
    <source>
        <dbReference type="ARBA" id="ARBA00022840"/>
    </source>
</evidence>
<dbReference type="EMBL" id="JAGEMK010000002">
    <property type="protein sequence ID" value="MBO1751454.1"/>
    <property type="molecule type" value="Genomic_DNA"/>
</dbReference>
<dbReference type="GO" id="GO:0005524">
    <property type="term" value="F:ATP binding"/>
    <property type="evidence" value="ECO:0007669"/>
    <property type="project" value="UniProtKB-KW"/>
</dbReference>
<reference evidence="6" key="1">
    <citation type="submission" date="2021-03" db="EMBL/GenBank/DDBJ databases">
        <title>Actinotalea soli sp. nov., isolated from soil.</title>
        <authorList>
            <person name="Ping W."/>
            <person name="Zhang J."/>
        </authorList>
    </citation>
    <scope>NUCLEOTIDE SEQUENCE</scope>
    <source>
        <strain evidence="6">BY-33</strain>
    </source>
</reference>
<evidence type="ECO:0000256" key="1">
    <source>
        <dbReference type="ARBA" id="ARBA00005417"/>
    </source>
</evidence>
<dbReference type="SUPFAM" id="SSF52540">
    <property type="entry name" value="P-loop containing nucleoside triphosphate hydrolases"/>
    <property type="match status" value="1"/>
</dbReference>
<dbReference type="GO" id="GO:0016887">
    <property type="term" value="F:ATP hydrolysis activity"/>
    <property type="evidence" value="ECO:0007669"/>
    <property type="project" value="InterPro"/>
</dbReference>
<evidence type="ECO:0000256" key="3">
    <source>
        <dbReference type="ARBA" id="ARBA00022741"/>
    </source>
</evidence>
<dbReference type="Proteomes" id="UP000664209">
    <property type="component" value="Unassembled WGS sequence"/>
</dbReference>
<dbReference type="InterPro" id="IPR003439">
    <property type="entry name" value="ABC_transporter-like_ATP-bd"/>
</dbReference>
<dbReference type="RefSeq" id="WP_208055110.1">
    <property type="nucleotide sequence ID" value="NZ_JAGEMK010000002.1"/>
</dbReference>
<dbReference type="PANTHER" id="PTHR43335:SF4">
    <property type="entry name" value="ABC TRANSPORTER, ATP-BINDING PROTEIN"/>
    <property type="match status" value="1"/>
</dbReference>
<gene>
    <name evidence="6" type="ORF">J4G33_06515</name>
</gene>
<dbReference type="SMART" id="SM00382">
    <property type="entry name" value="AAA"/>
    <property type="match status" value="1"/>
</dbReference>
<dbReference type="Pfam" id="PF00005">
    <property type="entry name" value="ABC_tran"/>
    <property type="match status" value="1"/>
</dbReference>
<evidence type="ECO:0000256" key="2">
    <source>
        <dbReference type="ARBA" id="ARBA00022448"/>
    </source>
</evidence>
<dbReference type="InterPro" id="IPR003593">
    <property type="entry name" value="AAA+_ATPase"/>
</dbReference>
<dbReference type="PROSITE" id="PS50893">
    <property type="entry name" value="ABC_TRANSPORTER_2"/>
    <property type="match status" value="1"/>
</dbReference>
<sequence>MGQTDYAISTRDLRKTYRGARGRHVAVDRLDLRVPVGGVHGFLGPNGSGKTTTIRMLLGLVRADSGRMRIFGQHVPEQLPEVVGRVGAIVESPKFFPSFTGRTNLDLLARAIDAPHGRVDEVLEATGLRERGADRYRGYSLGMKQRLAIAATLLKQPDLLIFDEPTNGLDPAGIHEIRGTMRRLADEGRTVLVSSHILAEVEQVADTVSIIGRGRLLATGPVADVIGDRTAGVRVGVAEPERARQVLETAGLLVRVEGQHLMVDGERDPARISWLLGTNGLWVNELAPVRVGLESVFLELTGSSTLGAEGDVR</sequence>
<dbReference type="InterPro" id="IPR017871">
    <property type="entry name" value="ABC_transporter-like_CS"/>
</dbReference>
<dbReference type="Gene3D" id="3.40.50.300">
    <property type="entry name" value="P-loop containing nucleotide triphosphate hydrolases"/>
    <property type="match status" value="1"/>
</dbReference>
<dbReference type="PROSITE" id="PS00211">
    <property type="entry name" value="ABC_TRANSPORTER_1"/>
    <property type="match status" value="1"/>
</dbReference>
<comment type="caution">
    <text evidence="6">The sequence shown here is derived from an EMBL/GenBank/DDBJ whole genome shotgun (WGS) entry which is preliminary data.</text>
</comment>
<evidence type="ECO:0000259" key="5">
    <source>
        <dbReference type="PROSITE" id="PS50893"/>
    </source>
</evidence>
<feature type="domain" description="ABC transporter" evidence="5">
    <location>
        <begin position="8"/>
        <end position="238"/>
    </location>
</feature>
<accession>A0A939LPE9</accession>
<comment type="similarity">
    <text evidence="1">Belongs to the ABC transporter superfamily.</text>
</comment>
<evidence type="ECO:0000313" key="7">
    <source>
        <dbReference type="Proteomes" id="UP000664209"/>
    </source>
</evidence>
<dbReference type="PANTHER" id="PTHR43335">
    <property type="entry name" value="ABC TRANSPORTER, ATP-BINDING PROTEIN"/>
    <property type="match status" value="1"/>
</dbReference>
<keyword evidence="4 6" id="KW-0067">ATP-binding</keyword>
<keyword evidence="3" id="KW-0547">Nucleotide-binding</keyword>